<organism evidence="1 2">
    <name type="scientific">Aspergillus keveii</name>
    <dbReference type="NCBI Taxonomy" id="714993"/>
    <lineage>
        <taxon>Eukaryota</taxon>
        <taxon>Fungi</taxon>
        <taxon>Dikarya</taxon>
        <taxon>Ascomycota</taxon>
        <taxon>Pezizomycotina</taxon>
        <taxon>Eurotiomycetes</taxon>
        <taxon>Eurotiomycetidae</taxon>
        <taxon>Eurotiales</taxon>
        <taxon>Aspergillaceae</taxon>
        <taxon>Aspergillus</taxon>
        <taxon>Aspergillus subgen. Nidulantes</taxon>
    </lineage>
</organism>
<dbReference type="InterPro" id="IPR053137">
    <property type="entry name" value="NLR-like"/>
</dbReference>
<keyword evidence="2" id="KW-1185">Reference proteome</keyword>
<dbReference type="SUPFAM" id="SSF53167">
    <property type="entry name" value="Purine and uridine phosphorylases"/>
    <property type="match status" value="1"/>
</dbReference>
<reference evidence="1 2" key="1">
    <citation type="submission" date="2024-07" db="EMBL/GenBank/DDBJ databases">
        <title>Section-level genome sequencing and comparative genomics of Aspergillus sections Usti and Cavernicolus.</title>
        <authorList>
            <consortium name="Lawrence Berkeley National Laboratory"/>
            <person name="Nybo J.L."/>
            <person name="Vesth T.C."/>
            <person name="Theobald S."/>
            <person name="Frisvad J.C."/>
            <person name="Larsen T.O."/>
            <person name="Kjaerboelling I."/>
            <person name="Rothschild-Mancinelli K."/>
            <person name="Lyhne E.K."/>
            <person name="Kogle M.E."/>
            <person name="Barry K."/>
            <person name="Clum A."/>
            <person name="Na H."/>
            <person name="Ledsgaard L."/>
            <person name="Lin J."/>
            <person name="Lipzen A."/>
            <person name="Kuo A."/>
            <person name="Riley R."/>
            <person name="Mondo S."/>
            <person name="Labutti K."/>
            <person name="Haridas S."/>
            <person name="Pangalinan J."/>
            <person name="Salamov A.A."/>
            <person name="Simmons B.A."/>
            <person name="Magnuson J.K."/>
            <person name="Chen J."/>
            <person name="Drula E."/>
            <person name="Henrissat B."/>
            <person name="Wiebenga A."/>
            <person name="Lubbers R.J."/>
            <person name="Gomes A.C."/>
            <person name="Makela M.R."/>
            <person name="Stajich J."/>
            <person name="Grigoriev I.V."/>
            <person name="Mortensen U.H."/>
            <person name="De Vries R.P."/>
            <person name="Baker S.E."/>
            <person name="Andersen M.R."/>
        </authorList>
    </citation>
    <scope>NUCLEOTIDE SEQUENCE [LARGE SCALE GENOMIC DNA]</scope>
    <source>
        <strain evidence="1 2">CBS 209.92</strain>
    </source>
</reference>
<evidence type="ECO:0000313" key="2">
    <source>
        <dbReference type="Proteomes" id="UP001610563"/>
    </source>
</evidence>
<dbReference type="Proteomes" id="UP001610563">
    <property type="component" value="Unassembled WGS sequence"/>
</dbReference>
<name>A0ABR4FHF0_9EURO</name>
<dbReference type="PANTHER" id="PTHR46082:SF11">
    <property type="entry name" value="AAA+ ATPASE DOMAIN-CONTAINING PROTEIN-RELATED"/>
    <property type="match status" value="1"/>
</dbReference>
<comment type="caution">
    <text evidence="1">The sequence shown here is derived from an EMBL/GenBank/DDBJ whole genome shotgun (WGS) entry which is preliminary data.</text>
</comment>
<proteinExistence type="predicted"/>
<sequence length="298" mass="32679">METSELNHDAYTVAWVVTLDCELNAARSSLDSEHGNLLADSEDPNSYFLGKIGAHSVVIVLLATEAVTNMTRKFRNIRLVLVLGIGGGAPAAPHLRSAVKDIRLGDVVVSYPHGEDGGIVDLEKNKSTYPPPWLLSRVGLLGSYHRLSRIKESKMLYLCDLQAQIRGGKGLHSWIFPGRAHDKLFKSDSQHVGGDGCSQCNQGAVLTRLEREIPVVHHGLIASGSQFKRSAEIRDALRAQRNILCYFETDVTVLMDNYPCLVIIGISDYADSHKNDLWKGYAAITSAAYAKDLLRLVG</sequence>
<dbReference type="InterPro" id="IPR035994">
    <property type="entry name" value="Nucleoside_phosphorylase_sf"/>
</dbReference>
<accession>A0ABR4FHF0</accession>
<dbReference type="PANTHER" id="PTHR46082">
    <property type="entry name" value="ATP/GTP-BINDING PROTEIN-RELATED"/>
    <property type="match status" value="1"/>
</dbReference>
<dbReference type="Gene3D" id="3.40.50.1580">
    <property type="entry name" value="Nucleoside phosphorylase domain"/>
    <property type="match status" value="1"/>
</dbReference>
<gene>
    <name evidence="1" type="ORF">BJX66DRAFT_331060</name>
</gene>
<protein>
    <submittedName>
        <fullName evidence="1">Nucleoside phosphorylase domain-containing protein</fullName>
    </submittedName>
</protein>
<dbReference type="EMBL" id="JBFTWV010000352">
    <property type="protein sequence ID" value="KAL2782675.1"/>
    <property type="molecule type" value="Genomic_DNA"/>
</dbReference>
<evidence type="ECO:0000313" key="1">
    <source>
        <dbReference type="EMBL" id="KAL2782675.1"/>
    </source>
</evidence>